<accession>A0A1U7XM41</accession>
<dbReference type="eggNOG" id="KOG0017">
    <property type="taxonomic scope" value="Eukaryota"/>
</dbReference>
<sequence>MVTVKNRYINNTVTVLNRSNRERVVIDVSIVTAMQTVARPVPVGLWYKSSFEMLHSHPPNFDYLKIFGCLAYASNPNITNKMSPRAIPAALMGLSSTQKGYKLYDLHAKSFFVSRNVVFREDLFPFRHFTPSTLPLFPLLESTSDPPRNILNTTHNNTITSQTIQEDLATENPTTLNPSTNTDHSLHPVTPNITVTNTSSISSIPITEPQQSETLRKFSRIVKQPLWIQDFVTTKKSNCAYPLSSYICYEHLTPPYKTALNSYSSIVEPASYKEAGADPK</sequence>
<evidence type="ECO:0000259" key="1">
    <source>
        <dbReference type="Pfam" id="PF25597"/>
    </source>
</evidence>
<dbReference type="Pfam" id="PF25597">
    <property type="entry name" value="SH3_retrovirus"/>
    <property type="match status" value="1"/>
</dbReference>
<gene>
    <name evidence="3" type="primary">LOC104238106</name>
</gene>
<reference evidence="2" key="1">
    <citation type="journal article" date="2013" name="Genome Biol.">
        <title>Reference genomes and transcriptomes of Nicotiana sylvestris and Nicotiana tomentosiformis.</title>
        <authorList>
            <person name="Sierro N."/>
            <person name="Battey J.N."/>
            <person name="Ouadi S."/>
            <person name="Bovet L."/>
            <person name="Goepfert S."/>
            <person name="Bakaher N."/>
            <person name="Peitsch M.C."/>
            <person name="Ivanov N.V."/>
        </authorList>
    </citation>
    <scope>NUCLEOTIDE SEQUENCE [LARGE SCALE GENOMIC DNA]</scope>
</reference>
<evidence type="ECO:0000313" key="3">
    <source>
        <dbReference type="RefSeq" id="XP_009790686.1"/>
    </source>
</evidence>
<evidence type="ECO:0000313" key="2">
    <source>
        <dbReference type="Proteomes" id="UP000189701"/>
    </source>
</evidence>
<dbReference type="Proteomes" id="UP000189701">
    <property type="component" value="Unplaced"/>
</dbReference>
<protein>
    <submittedName>
        <fullName evidence="3">Uncharacterized protein LOC104238106</fullName>
    </submittedName>
</protein>
<keyword evidence="2" id="KW-1185">Reference proteome</keyword>
<dbReference type="STRING" id="4096.A0A1U7XM41"/>
<dbReference type="AlphaFoldDB" id="A0A1U7XM41"/>
<proteinExistence type="predicted"/>
<dbReference type="RefSeq" id="XP_009790686.1">
    <property type="nucleotide sequence ID" value="XM_009792384.1"/>
</dbReference>
<dbReference type="InterPro" id="IPR057670">
    <property type="entry name" value="SH3_retrovirus"/>
</dbReference>
<reference evidence="3" key="2">
    <citation type="submission" date="2025-08" db="UniProtKB">
        <authorList>
            <consortium name="RefSeq"/>
        </authorList>
    </citation>
    <scope>IDENTIFICATION</scope>
    <source>
        <tissue evidence="3">Leaf</tissue>
    </source>
</reference>
<feature type="domain" description="Retroviral polymerase SH3-like" evidence="1">
    <location>
        <begin position="69"/>
        <end position="127"/>
    </location>
</feature>
<name>A0A1U7XM41_NICSY</name>
<organism evidence="2 3">
    <name type="scientific">Nicotiana sylvestris</name>
    <name type="common">Wood tobacco</name>
    <name type="synonym">South American tobacco</name>
    <dbReference type="NCBI Taxonomy" id="4096"/>
    <lineage>
        <taxon>Eukaryota</taxon>
        <taxon>Viridiplantae</taxon>
        <taxon>Streptophyta</taxon>
        <taxon>Embryophyta</taxon>
        <taxon>Tracheophyta</taxon>
        <taxon>Spermatophyta</taxon>
        <taxon>Magnoliopsida</taxon>
        <taxon>eudicotyledons</taxon>
        <taxon>Gunneridae</taxon>
        <taxon>Pentapetalae</taxon>
        <taxon>asterids</taxon>
        <taxon>lamiids</taxon>
        <taxon>Solanales</taxon>
        <taxon>Solanaceae</taxon>
        <taxon>Nicotianoideae</taxon>
        <taxon>Nicotianeae</taxon>
        <taxon>Nicotiana</taxon>
    </lineage>
</organism>
<dbReference type="OrthoDB" id="1751374at2759"/>